<dbReference type="EMBL" id="JBANQN010000009">
    <property type="protein sequence ID" value="KAK6780362.1"/>
    <property type="molecule type" value="Genomic_DNA"/>
</dbReference>
<evidence type="ECO:0000313" key="2">
    <source>
        <dbReference type="Proteomes" id="UP001371456"/>
    </source>
</evidence>
<organism evidence="1 2">
    <name type="scientific">Solanum bulbocastanum</name>
    <name type="common">Wild potato</name>
    <dbReference type="NCBI Taxonomy" id="147425"/>
    <lineage>
        <taxon>Eukaryota</taxon>
        <taxon>Viridiplantae</taxon>
        <taxon>Streptophyta</taxon>
        <taxon>Embryophyta</taxon>
        <taxon>Tracheophyta</taxon>
        <taxon>Spermatophyta</taxon>
        <taxon>Magnoliopsida</taxon>
        <taxon>eudicotyledons</taxon>
        <taxon>Gunneridae</taxon>
        <taxon>Pentapetalae</taxon>
        <taxon>asterids</taxon>
        <taxon>lamiids</taxon>
        <taxon>Solanales</taxon>
        <taxon>Solanaceae</taxon>
        <taxon>Solanoideae</taxon>
        <taxon>Solaneae</taxon>
        <taxon>Solanum</taxon>
    </lineage>
</organism>
<dbReference type="Proteomes" id="UP001371456">
    <property type="component" value="Unassembled WGS sequence"/>
</dbReference>
<keyword evidence="2" id="KW-1185">Reference proteome</keyword>
<accession>A0AAN8T869</accession>
<evidence type="ECO:0000313" key="1">
    <source>
        <dbReference type="EMBL" id="KAK6780362.1"/>
    </source>
</evidence>
<proteinExistence type="predicted"/>
<comment type="caution">
    <text evidence="1">The sequence shown here is derived from an EMBL/GenBank/DDBJ whole genome shotgun (WGS) entry which is preliminary data.</text>
</comment>
<gene>
    <name evidence="1" type="ORF">RDI58_022546</name>
</gene>
<sequence length="142" mass="15681">MFSWEESDFVAHAESSNIYLHLKHTFFRLPLVSTELEISSKMSAKEEAGESRAPVVYNGSASRINEIGLQLYPVSEYDSGKGLPYAHRTISSAIELQSSLSHSPVRAINLSLVFAEVVVVSSATKLLVRTMMGTVTFDVKQQ</sequence>
<reference evidence="1 2" key="1">
    <citation type="submission" date="2024-02" db="EMBL/GenBank/DDBJ databases">
        <title>de novo genome assembly of Solanum bulbocastanum strain 11H21.</title>
        <authorList>
            <person name="Hosaka A.J."/>
        </authorList>
    </citation>
    <scope>NUCLEOTIDE SEQUENCE [LARGE SCALE GENOMIC DNA]</scope>
    <source>
        <tissue evidence="1">Young leaves</tissue>
    </source>
</reference>
<protein>
    <submittedName>
        <fullName evidence="1">Uncharacterized protein</fullName>
    </submittedName>
</protein>
<name>A0AAN8T869_SOLBU</name>
<dbReference type="AlphaFoldDB" id="A0AAN8T869"/>